<comment type="caution">
    <text evidence="5">The sequence shown here is derived from an EMBL/GenBank/DDBJ whole genome shotgun (WGS) entry which is preliminary data.</text>
</comment>
<comment type="function">
    <text evidence="1">Essential cell division protein that stabilizes the FtsZ protofilaments by cross-linking them and that serves as a cytoplasmic membrane anchor for the Z ring. Also required for the recruitment to the septal ring of downstream cell division proteins.</text>
</comment>
<evidence type="ECO:0000256" key="2">
    <source>
        <dbReference type="RuleBase" id="RU003613"/>
    </source>
</evidence>
<dbReference type="GO" id="GO:0005886">
    <property type="term" value="C:plasma membrane"/>
    <property type="evidence" value="ECO:0007669"/>
    <property type="project" value="UniProtKB-SubCell"/>
</dbReference>
<keyword evidence="2" id="KW-0997">Cell inner membrane</keyword>
<dbReference type="AlphaFoldDB" id="A0A941DF12"/>
<dbReference type="EMBL" id="JAGSPM010000001">
    <property type="protein sequence ID" value="MBR7745077.1"/>
    <property type="molecule type" value="Genomic_DNA"/>
</dbReference>
<comment type="subcellular location">
    <subcellularLocation>
        <location evidence="2">Cell inner membrane</location>
        <topology evidence="2">Single-pass type I membrane protein</topology>
    </subcellularLocation>
</comment>
<dbReference type="GO" id="GO:0090529">
    <property type="term" value="P:cell septum assembly"/>
    <property type="evidence" value="ECO:0007669"/>
    <property type="project" value="InterPro"/>
</dbReference>
<keyword evidence="2" id="KW-1003">Cell membrane</keyword>
<dbReference type="SMART" id="SM00771">
    <property type="entry name" value="ZipA_C"/>
    <property type="match status" value="1"/>
</dbReference>
<organism evidence="5 6">
    <name type="scientific">Undibacterium baiyunense</name>
    <dbReference type="NCBI Taxonomy" id="2828731"/>
    <lineage>
        <taxon>Bacteria</taxon>
        <taxon>Pseudomonadati</taxon>
        <taxon>Pseudomonadota</taxon>
        <taxon>Betaproteobacteria</taxon>
        <taxon>Burkholderiales</taxon>
        <taxon>Oxalobacteraceae</taxon>
        <taxon>Undibacterium</taxon>
    </lineage>
</organism>
<evidence type="ECO:0000256" key="3">
    <source>
        <dbReference type="SAM" id="Phobius"/>
    </source>
</evidence>
<proteinExistence type="inferred from homology"/>
<comment type="similarity">
    <text evidence="1">Belongs to the ZipA family.</text>
</comment>
<evidence type="ECO:0000259" key="4">
    <source>
        <dbReference type="SMART" id="SM00771"/>
    </source>
</evidence>
<dbReference type="SUPFAM" id="SSF64383">
    <property type="entry name" value="Cell-division protein ZipA, C-terminal domain"/>
    <property type="match status" value="1"/>
</dbReference>
<keyword evidence="1 5" id="KW-0132">Cell division</keyword>
<gene>
    <name evidence="5" type="ORF">KDM92_00675</name>
</gene>
<evidence type="ECO:0000256" key="1">
    <source>
        <dbReference type="RuleBase" id="RU003612"/>
    </source>
</evidence>
<evidence type="ECO:0000313" key="6">
    <source>
        <dbReference type="Proteomes" id="UP000680158"/>
    </source>
</evidence>
<keyword evidence="6" id="KW-1185">Reference proteome</keyword>
<keyword evidence="3" id="KW-1133">Transmembrane helix</keyword>
<keyword evidence="2 3" id="KW-0812">Transmembrane</keyword>
<dbReference type="InterPro" id="IPR007449">
    <property type="entry name" value="ZipA_FtsZ-bd_C"/>
</dbReference>
<dbReference type="Pfam" id="PF04354">
    <property type="entry name" value="ZipA_C"/>
    <property type="match status" value="1"/>
</dbReference>
<sequence>MSELTMSLIIAGVAFVVIVYIYSKWQEYRARKSVDRAFSDGHDDVLMNAHDDVDLVRQEPQFDHDELSELDAADPVDFAGGEPGSENNVAKQDFDATMFGKELSVDDLIDCVIPLEFDAPIRGERLLKEVSDLKYVGRKPVHFIGLTHDGVRDEIAHGSIYTAMFAGIQMVSRSGPLNELEYSEFVSKLREIADRLNAHSDVPDMNRVMSNARELHQFVAEHDAQLSVNVLSNGAPWDITTLLGALEKQGFDVRPDGRLVMPDGDVGNLFTLSTNVSASETVTSKLTLLLDVPCVSPDLEGFGVMAKCARSLASRLGGTVVDDGNNPISEQALGEIAEQVREFCNAMAIAEIPAGSRRAKRLFS</sequence>
<dbReference type="RefSeq" id="WP_212682554.1">
    <property type="nucleotide sequence ID" value="NZ_JAGSPM010000001.1"/>
</dbReference>
<feature type="domain" description="ZipA C-terminal FtsZ-binding" evidence="4">
    <location>
        <begin position="222"/>
        <end position="340"/>
    </location>
</feature>
<name>A0A941DF12_9BURK</name>
<evidence type="ECO:0000313" key="5">
    <source>
        <dbReference type="EMBL" id="MBR7745077.1"/>
    </source>
</evidence>
<accession>A0A941DF12</accession>
<keyword evidence="1" id="KW-0131">Cell cycle</keyword>
<feature type="transmembrane region" description="Helical" evidence="3">
    <location>
        <begin position="6"/>
        <end position="23"/>
    </location>
</feature>
<dbReference type="Proteomes" id="UP000680158">
    <property type="component" value="Unassembled WGS sequence"/>
</dbReference>
<protein>
    <recommendedName>
        <fullName evidence="1">Cell division protein ZipA</fullName>
    </recommendedName>
</protein>
<reference evidence="5 6" key="1">
    <citation type="submission" date="2021-04" db="EMBL/GenBank/DDBJ databases">
        <title>novel species isolated from subtropical streams in China.</title>
        <authorList>
            <person name="Lu H."/>
        </authorList>
    </citation>
    <scope>NUCLEOTIDE SEQUENCE [LARGE SCALE GENOMIC DNA]</scope>
    <source>
        <strain evidence="5 6">BYS107W</strain>
    </source>
</reference>
<dbReference type="Gene3D" id="3.30.1400.10">
    <property type="entry name" value="ZipA, C-terminal FtsZ-binding domain"/>
    <property type="match status" value="1"/>
</dbReference>
<dbReference type="InterPro" id="IPR036765">
    <property type="entry name" value="ZipA_FtsZ-bd_C_sf"/>
</dbReference>
<keyword evidence="2 3" id="KW-0472">Membrane</keyword>